<gene>
    <name evidence="3" type="ORF">A2114_00300</name>
</gene>
<dbReference type="AlphaFoldDB" id="A0A1G2Q8S9"/>
<dbReference type="Pfam" id="PF18895">
    <property type="entry name" value="T4SS_pilin"/>
    <property type="match status" value="1"/>
</dbReference>
<evidence type="ECO:0000256" key="1">
    <source>
        <dbReference type="SAM" id="Phobius"/>
    </source>
</evidence>
<organism evidence="3 4">
    <name type="scientific">Candidatus Vogelbacteria bacterium GWA1_51_14</name>
    <dbReference type="NCBI Taxonomy" id="1802435"/>
    <lineage>
        <taxon>Bacteria</taxon>
        <taxon>Candidatus Vogeliibacteriota</taxon>
    </lineage>
</organism>
<dbReference type="Proteomes" id="UP000176494">
    <property type="component" value="Unassembled WGS sequence"/>
</dbReference>
<protein>
    <recommendedName>
        <fullName evidence="5">DUF4134 domain-containing protein</fullName>
    </recommendedName>
</protein>
<evidence type="ECO:0000313" key="4">
    <source>
        <dbReference type="Proteomes" id="UP000176494"/>
    </source>
</evidence>
<dbReference type="InterPro" id="IPR043993">
    <property type="entry name" value="T4SS_pilin"/>
</dbReference>
<keyword evidence="1" id="KW-0812">Transmembrane</keyword>
<keyword evidence="1" id="KW-0472">Membrane</keyword>
<evidence type="ECO:0000313" key="3">
    <source>
        <dbReference type="EMBL" id="OHA56966.1"/>
    </source>
</evidence>
<feature type="chain" id="PRO_5009584017" description="DUF4134 domain-containing protein" evidence="2">
    <location>
        <begin position="23"/>
        <end position="122"/>
    </location>
</feature>
<sequence>MKSFLKVLLLVAVISLPVMVLAQGSVDNLGEGFEAIIDIINSYIIPLIIGVAGLIFMIGVIKYVTAGDDAAGREGARNMMVWGIIALFVMISVWGLVNLLVGTFNLDSDLDPRDIPTIPSTR</sequence>
<name>A0A1G2Q8S9_9BACT</name>
<reference evidence="3 4" key="1">
    <citation type="journal article" date="2016" name="Nat. Commun.">
        <title>Thousands of microbial genomes shed light on interconnected biogeochemical processes in an aquifer system.</title>
        <authorList>
            <person name="Anantharaman K."/>
            <person name="Brown C.T."/>
            <person name="Hug L.A."/>
            <person name="Sharon I."/>
            <person name="Castelle C.J."/>
            <person name="Probst A.J."/>
            <person name="Thomas B.C."/>
            <person name="Singh A."/>
            <person name="Wilkins M.J."/>
            <person name="Karaoz U."/>
            <person name="Brodie E.L."/>
            <person name="Williams K.H."/>
            <person name="Hubbard S.S."/>
            <person name="Banfield J.F."/>
        </authorList>
    </citation>
    <scope>NUCLEOTIDE SEQUENCE [LARGE SCALE GENOMIC DNA]</scope>
</reference>
<comment type="caution">
    <text evidence="3">The sequence shown here is derived from an EMBL/GenBank/DDBJ whole genome shotgun (WGS) entry which is preliminary data.</text>
</comment>
<feature type="transmembrane region" description="Helical" evidence="1">
    <location>
        <begin position="40"/>
        <end position="61"/>
    </location>
</feature>
<dbReference type="STRING" id="1802435.A2114_00300"/>
<feature type="transmembrane region" description="Helical" evidence="1">
    <location>
        <begin position="81"/>
        <end position="101"/>
    </location>
</feature>
<evidence type="ECO:0008006" key="5">
    <source>
        <dbReference type="Google" id="ProtNLM"/>
    </source>
</evidence>
<accession>A0A1G2Q8S9</accession>
<feature type="signal peptide" evidence="2">
    <location>
        <begin position="1"/>
        <end position="22"/>
    </location>
</feature>
<evidence type="ECO:0000256" key="2">
    <source>
        <dbReference type="SAM" id="SignalP"/>
    </source>
</evidence>
<keyword evidence="1" id="KW-1133">Transmembrane helix</keyword>
<proteinExistence type="predicted"/>
<keyword evidence="2" id="KW-0732">Signal</keyword>
<dbReference type="EMBL" id="MHTG01000025">
    <property type="protein sequence ID" value="OHA56966.1"/>
    <property type="molecule type" value="Genomic_DNA"/>
</dbReference>